<dbReference type="NCBIfam" id="TIGR00305">
    <property type="entry name" value="putative toxin-antitoxin system toxin component, PIN family"/>
    <property type="match status" value="1"/>
</dbReference>
<gene>
    <name evidence="2" type="ORF">I8751_26905</name>
</gene>
<dbReference type="PANTHER" id="PTHR34610">
    <property type="entry name" value="SSL7007 PROTEIN"/>
    <property type="match status" value="1"/>
</dbReference>
<keyword evidence="3" id="KW-1185">Reference proteome</keyword>
<dbReference type="InterPro" id="IPR029060">
    <property type="entry name" value="PIN-like_dom_sf"/>
</dbReference>
<organism evidence="2 3">
    <name type="scientific">Atlanticothrix silvestris CENA357</name>
    <dbReference type="NCBI Taxonomy" id="1725252"/>
    <lineage>
        <taxon>Bacteria</taxon>
        <taxon>Bacillati</taxon>
        <taxon>Cyanobacteriota</taxon>
        <taxon>Cyanophyceae</taxon>
        <taxon>Nostocales</taxon>
        <taxon>Nodulariaceae</taxon>
        <taxon>Atlanticothrix</taxon>
        <taxon>Atlanticothrix silvestris</taxon>
    </lineage>
</organism>
<dbReference type="InterPro" id="IPR002850">
    <property type="entry name" value="PIN_toxin-like"/>
</dbReference>
<evidence type="ECO:0000313" key="2">
    <source>
        <dbReference type="EMBL" id="MBH8555907.1"/>
    </source>
</evidence>
<proteinExistence type="predicted"/>
<protein>
    <submittedName>
        <fullName evidence="2">Putative toxin-antitoxin system toxin component, PIN family</fullName>
    </submittedName>
</protein>
<name>A0A8J7L894_9CYAN</name>
<evidence type="ECO:0000313" key="3">
    <source>
        <dbReference type="Proteomes" id="UP000599391"/>
    </source>
</evidence>
<dbReference type="InterPro" id="IPR002716">
    <property type="entry name" value="PIN_dom"/>
</dbReference>
<feature type="non-terminal residue" evidence="2">
    <location>
        <position position="73"/>
    </location>
</feature>
<feature type="domain" description="PIN" evidence="1">
    <location>
        <begin position="2"/>
        <end position="62"/>
    </location>
</feature>
<dbReference type="EMBL" id="JAECZB010000100">
    <property type="protein sequence ID" value="MBH8555907.1"/>
    <property type="molecule type" value="Genomic_DNA"/>
</dbReference>
<evidence type="ECO:0000259" key="1">
    <source>
        <dbReference type="Pfam" id="PF13470"/>
    </source>
</evidence>
<dbReference type="Proteomes" id="UP000599391">
    <property type="component" value="Unassembled WGS sequence"/>
</dbReference>
<accession>A0A8J7L894</accession>
<reference evidence="2 3" key="1">
    <citation type="journal article" date="2021" name="Int. J. Syst. Evol. Microbiol.">
        <title>Amazonocrinis nigriterrae gen. nov., sp. nov., Atlanticothrix silvestris gen. nov., sp. nov. and Dendronalium phyllosphericum gen. nov., sp. nov., nostocacean cyanobacteria from Brazilian environments.</title>
        <authorList>
            <person name="Alvarenga D.O."/>
            <person name="Andreote A.P.D."/>
            <person name="Branco L.H.Z."/>
            <person name="Delbaje E."/>
            <person name="Cruz R.B."/>
            <person name="Varani A.M."/>
            <person name="Fiore M.F."/>
        </authorList>
    </citation>
    <scope>NUCLEOTIDE SEQUENCE [LARGE SCALE GENOMIC DNA]</scope>
    <source>
        <strain evidence="2 3">CENA357</strain>
    </source>
</reference>
<dbReference type="AlphaFoldDB" id="A0A8J7L894"/>
<dbReference type="Pfam" id="PF13470">
    <property type="entry name" value="PIN_3"/>
    <property type="match status" value="1"/>
</dbReference>
<dbReference type="PANTHER" id="PTHR34610:SF4">
    <property type="entry name" value="SLL8027 PROTEIN"/>
    <property type="match status" value="1"/>
</dbReference>
<dbReference type="RefSeq" id="WP_214442110.1">
    <property type="nucleotide sequence ID" value="NZ_JAECZB010000100.1"/>
</dbReference>
<comment type="caution">
    <text evidence="2">The sequence shown here is derived from an EMBL/GenBank/DDBJ whole genome shotgun (WGS) entry which is preliminary data.</text>
</comment>
<dbReference type="SUPFAM" id="SSF88723">
    <property type="entry name" value="PIN domain-like"/>
    <property type="match status" value="1"/>
</dbReference>
<sequence>MRVVLDVNVWVSGLLWRSVPGRIFDLAAANKITIYTSEAILADVEEILARKKFQSKINALNTTVKELLSIVEQ</sequence>